<dbReference type="EMBL" id="ACIO01000457">
    <property type="protein sequence ID" value="EFC96991.1"/>
    <property type="molecule type" value="Genomic_DNA"/>
</dbReference>
<dbReference type="AlphaFoldDB" id="D3AMG4"/>
<accession>D3AMG4</accession>
<gene>
    <name evidence="2" type="ORF">CLOSTHATH_04814</name>
</gene>
<evidence type="ECO:0000313" key="3">
    <source>
        <dbReference type="Proteomes" id="UP000004968"/>
    </source>
</evidence>
<evidence type="ECO:0000313" key="2">
    <source>
        <dbReference type="EMBL" id="EFC96991.1"/>
    </source>
</evidence>
<proteinExistence type="predicted"/>
<protein>
    <submittedName>
        <fullName evidence="2">Uncharacterized protein</fullName>
    </submittedName>
</protein>
<evidence type="ECO:0000256" key="1">
    <source>
        <dbReference type="SAM" id="SignalP"/>
    </source>
</evidence>
<reference evidence="2 3" key="1">
    <citation type="submission" date="2010-01" db="EMBL/GenBank/DDBJ databases">
        <authorList>
            <person name="Weinstock G."/>
            <person name="Sodergren E."/>
            <person name="Clifton S."/>
            <person name="Fulton L."/>
            <person name="Fulton B."/>
            <person name="Courtney L."/>
            <person name="Fronick C."/>
            <person name="Harrison M."/>
            <person name="Strong C."/>
            <person name="Farmer C."/>
            <person name="Delahaunty K."/>
            <person name="Markovic C."/>
            <person name="Hall O."/>
            <person name="Minx P."/>
            <person name="Tomlinson C."/>
            <person name="Mitreva M."/>
            <person name="Nelson J."/>
            <person name="Hou S."/>
            <person name="Wollam A."/>
            <person name="Pepin K.H."/>
            <person name="Johnson M."/>
            <person name="Bhonagiri V."/>
            <person name="Nash W.E."/>
            <person name="Warren W."/>
            <person name="Chinwalla A."/>
            <person name="Mardis E.R."/>
            <person name="Wilson R.K."/>
        </authorList>
    </citation>
    <scope>NUCLEOTIDE SEQUENCE [LARGE SCALE GENOMIC DNA]</scope>
    <source>
        <strain evidence="2 3">DSM 13479</strain>
    </source>
</reference>
<feature type="signal peptide" evidence="1">
    <location>
        <begin position="1"/>
        <end position="29"/>
    </location>
</feature>
<dbReference type="HOGENOM" id="CLU_3054932_0_0_9"/>
<comment type="caution">
    <text evidence="2">The sequence shown here is derived from an EMBL/GenBank/DDBJ whole genome shotgun (WGS) entry which is preliminary data.</text>
</comment>
<keyword evidence="1" id="KW-0732">Signal</keyword>
<name>D3AMG4_9FIRM</name>
<feature type="non-terminal residue" evidence="2">
    <location>
        <position position="54"/>
    </location>
</feature>
<feature type="chain" id="PRO_5003040473" evidence="1">
    <location>
        <begin position="30"/>
        <end position="54"/>
    </location>
</feature>
<sequence>MMNRKPLKRLTAIALSMAMTLPGAMPVYAVPEGAERSSNTMPGYEELLAADYTL</sequence>
<dbReference type="Proteomes" id="UP000004968">
    <property type="component" value="Unassembled WGS sequence"/>
</dbReference>
<organism evidence="2 3">
    <name type="scientific">Hungatella hathewayi DSM 13479</name>
    <dbReference type="NCBI Taxonomy" id="566550"/>
    <lineage>
        <taxon>Bacteria</taxon>
        <taxon>Bacillati</taxon>
        <taxon>Bacillota</taxon>
        <taxon>Clostridia</taxon>
        <taxon>Lachnospirales</taxon>
        <taxon>Lachnospiraceae</taxon>
        <taxon>Hungatella</taxon>
    </lineage>
</organism>